<dbReference type="PANTHER" id="PTHR14097:SF7">
    <property type="entry name" value="OXIDOREDUCTASE HTATIP2"/>
    <property type="match status" value="1"/>
</dbReference>
<evidence type="ECO:0000256" key="6">
    <source>
        <dbReference type="ARBA" id="ARBA00023136"/>
    </source>
</evidence>
<dbReference type="GO" id="GO:0051170">
    <property type="term" value="P:import into nucleus"/>
    <property type="evidence" value="ECO:0007669"/>
    <property type="project" value="TreeGrafter"/>
</dbReference>
<feature type="domain" description="NAD-dependent epimerase/dehydratase" evidence="7">
    <location>
        <begin position="6"/>
        <end position="172"/>
    </location>
</feature>
<dbReference type="PANTHER" id="PTHR14097">
    <property type="entry name" value="OXIDOREDUCTASE HTATIP2"/>
    <property type="match status" value="1"/>
</dbReference>
<evidence type="ECO:0000256" key="1">
    <source>
        <dbReference type="ARBA" id="ARBA00004450"/>
    </source>
</evidence>
<keyword evidence="5" id="KW-0496">Mitochondrion</keyword>
<dbReference type="RefSeq" id="XP_046115384.1">
    <property type="nucleotide sequence ID" value="XM_046258761.1"/>
</dbReference>
<dbReference type="GeneID" id="70289664"/>
<reference evidence="8" key="1">
    <citation type="journal article" date="2021" name="IMA Fungus">
        <title>Genomic characterization of three marine fungi, including Emericellopsis atlantica sp. nov. with signatures of a generalist lifestyle and marine biomass degradation.</title>
        <authorList>
            <person name="Hagestad O.C."/>
            <person name="Hou L."/>
            <person name="Andersen J.H."/>
            <person name="Hansen E.H."/>
            <person name="Altermark B."/>
            <person name="Li C."/>
            <person name="Kuhnert E."/>
            <person name="Cox R.J."/>
            <person name="Crous P.W."/>
            <person name="Spatafora J.W."/>
            <person name="Lail K."/>
            <person name="Amirebrahimi M."/>
            <person name="Lipzen A."/>
            <person name="Pangilinan J."/>
            <person name="Andreopoulos W."/>
            <person name="Hayes R.D."/>
            <person name="Ng V."/>
            <person name="Grigoriev I.V."/>
            <person name="Jackson S.A."/>
            <person name="Sutton T.D.S."/>
            <person name="Dobson A.D.W."/>
            <person name="Rama T."/>
        </authorList>
    </citation>
    <scope>NUCLEOTIDE SEQUENCE</scope>
    <source>
        <strain evidence="8">TS7</strain>
    </source>
</reference>
<dbReference type="Pfam" id="PF01370">
    <property type="entry name" value="Epimerase"/>
    <property type="match status" value="1"/>
</dbReference>
<sequence length="240" mass="25453">MPSTTIFGATGLTGSHILSQILAAPTSPLHPVTTITRRAPKSTNDALTATVEEDTSKWAPLAASSSPEVVISALGTTRAAAGGVKNQWKIDHDLNIEIARKAKEAGAKTFVFMSSAGTRGPGHTYMPYCQMKNGVEDAIKELDFEHAVIMKPGTILGPREHTRAAEGMWQKLLGGLGHVAPGAKNALGQDAEVIARATIRATEAAVRGEAKEKFWVVDSNEILRLGKQDPAAKPAENVKQ</sequence>
<evidence type="ECO:0000256" key="2">
    <source>
        <dbReference type="ARBA" id="ARBA00006617"/>
    </source>
</evidence>
<dbReference type="Gene3D" id="3.40.50.720">
    <property type="entry name" value="NAD(P)-binding Rossmann-like Domain"/>
    <property type="match status" value="1"/>
</dbReference>
<keyword evidence="4" id="KW-0809">Transit peptide</keyword>
<accession>A0A9P8CLW8</accession>
<evidence type="ECO:0000256" key="5">
    <source>
        <dbReference type="ARBA" id="ARBA00023128"/>
    </source>
</evidence>
<name>A0A9P8CLW8_9HYPO</name>
<dbReference type="OrthoDB" id="430436at2759"/>
<protein>
    <recommendedName>
        <fullName evidence="7">NAD-dependent epimerase/dehydratase domain-containing protein</fullName>
    </recommendedName>
</protein>
<dbReference type="InterPro" id="IPR001509">
    <property type="entry name" value="Epimerase_deHydtase"/>
</dbReference>
<evidence type="ECO:0000256" key="4">
    <source>
        <dbReference type="ARBA" id="ARBA00022946"/>
    </source>
</evidence>
<keyword evidence="9" id="KW-1185">Reference proteome</keyword>
<organism evidence="8 9">
    <name type="scientific">Emericellopsis atlantica</name>
    <dbReference type="NCBI Taxonomy" id="2614577"/>
    <lineage>
        <taxon>Eukaryota</taxon>
        <taxon>Fungi</taxon>
        <taxon>Dikarya</taxon>
        <taxon>Ascomycota</taxon>
        <taxon>Pezizomycotina</taxon>
        <taxon>Sordariomycetes</taxon>
        <taxon>Hypocreomycetidae</taxon>
        <taxon>Hypocreales</taxon>
        <taxon>Bionectriaceae</taxon>
        <taxon>Emericellopsis</taxon>
    </lineage>
</organism>
<dbReference type="SUPFAM" id="SSF51735">
    <property type="entry name" value="NAD(P)-binding Rossmann-fold domains"/>
    <property type="match status" value="1"/>
</dbReference>
<dbReference type="EMBL" id="MU251268">
    <property type="protein sequence ID" value="KAG9251460.1"/>
    <property type="molecule type" value="Genomic_DNA"/>
</dbReference>
<evidence type="ECO:0000256" key="3">
    <source>
        <dbReference type="ARBA" id="ARBA00022787"/>
    </source>
</evidence>
<comment type="similarity">
    <text evidence="2">Belongs to the FMP52 family.</text>
</comment>
<keyword evidence="6" id="KW-0472">Membrane</keyword>
<keyword evidence="3" id="KW-1000">Mitochondrion outer membrane</keyword>
<comment type="subcellular location">
    <subcellularLocation>
        <location evidence="1">Mitochondrion outer membrane</location>
        <topology evidence="1">Peripheral membrane protein</topology>
    </subcellularLocation>
</comment>
<dbReference type="GO" id="GO:0005741">
    <property type="term" value="C:mitochondrial outer membrane"/>
    <property type="evidence" value="ECO:0007669"/>
    <property type="project" value="UniProtKB-SubCell"/>
</dbReference>
<evidence type="ECO:0000259" key="7">
    <source>
        <dbReference type="Pfam" id="PF01370"/>
    </source>
</evidence>
<proteinExistence type="inferred from homology"/>
<dbReference type="FunFam" id="3.40.50.720:FF:000366">
    <property type="entry name" value="Protein FMP52, mitochondrial"/>
    <property type="match status" value="1"/>
</dbReference>
<gene>
    <name evidence="8" type="ORF">F5Z01DRAFT_282945</name>
</gene>
<dbReference type="InterPro" id="IPR036291">
    <property type="entry name" value="NAD(P)-bd_dom_sf"/>
</dbReference>
<comment type="caution">
    <text evidence="8">The sequence shown here is derived from an EMBL/GenBank/DDBJ whole genome shotgun (WGS) entry which is preliminary data.</text>
</comment>
<evidence type="ECO:0000313" key="9">
    <source>
        <dbReference type="Proteomes" id="UP000887229"/>
    </source>
</evidence>
<dbReference type="Proteomes" id="UP000887229">
    <property type="component" value="Unassembled WGS sequence"/>
</dbReference>
<evidence type="ECO:0000313" key="8">
    <source>
        <dbReference type="EMBL" id="KAG9251460.1"/>
    </source>
</evidence>
<dbReference type="AlphaFoldDB" id="A0A9P8CLW8"/>